<evidence type="ECO:0000259" key="9">
    <source>
        <dbReference type="Pfam" id="PF07715"/>
    </source>
</evidence>
<evidence type="ECO:0000256" key="7">
    <source>
        <dbReference type="PROSITE-ProRule" id="PRU01360"/>
    </source>
</evidence>
<reference evidence="10 11" key="1">
    <citation type="submission" date="2018-08" db="EMBL/GenBank/DDBJ databases">
        <title>A genome reference for cultivated species of the human gut microbiota.</title>
        <authorList>
            <person name="Zou Y."/>
            <person name="Xue W."/>
            <person name="Luo G."/>
        </authorList>
    </citation>
    <scope>NUCLEOTIDE SEQUENCE [LARGE SCALE GENOMIC DNA]</scope>
    <source>
        <strain evidence="10 11">AF16-14</strain>
    </source>
</reference>
<protein>
    <submittedName>
        <fullName evidence="10">SusC/RagA family TonB-linked outer membrane protein</fullName>
    </submittedName>
</protein>
<organism evidence="10 11">
    <name type="scientific">Odoribacter splanchnicus</name>
    <dbReference type="NCBI Taxonomy" id="28118"/>
    <lineage>
        <taxon>Bacteria</taxon>
        <taxon>Pseudomonadati</taxon>
        <taxon>Bacteroidota</taxon>
        <taxon>Bacteroidia</taxon>
        <taxon>Bacteroidales</taxon>
        <taxon>Odoribacteraceae</taxon>
        <taxon>Odoribacter</taxon>
    </lineage>
</organism>
<keyword evidence="5 7" id="KW-0472">Membrane</keyword>
<dbReference type="AlphaFoldDB" id="A0A412TPL7"/>
<dbReference type="Gene3D" id="2.60.40.1120">
    <property type="entry name" value="Carboxypeptidase-like, regulatory domain"/>
    <property type="match status" value="1"/>
</dbReference>
<dbReference type="PROSITE" id="PS52016">
    <property type="entry name" value="TONB_DEPENDENT_REC_3"/>
    <property type="match status" value="1"/>
</dbReference>
<dbReference type="RefSeq" id="WP_113028182.1">
    <property type="nucleotide sequence ID" value="NZ_JBBNME010000024.1"/>
</dbReference>
<feature type="chain" id="PRO_5018981044" evidence="8">
    <location>
        <begin position="25"/>
        <end position="1209"/>
    </location>
</feature>
<dbReference type="NCBIfam" id="TIGR04057">
    <property type="entry name" value="SusC_RagA_signa"/>
    <property type="match status" value="1"/>
</dbReference>
<dbReference type="SUPFAM" id="SSF56935">
    <property type="entry name" value="Porins"/>
    <property type="match status" value="1"/>
</dbReference>
<dbReference type="Pfam" id="PF07715">
    <property type="entry name" value="Plug"/>
    <property type="match status" value="1"/>
</dbReference>
<keyword evidence="2 7" id="KW-0813">Transport</keyword>
<evidence type="ECO:0000313" key="10">
    <source>
        <dbReference type="EMBL" id="RGU55708.1"/>
    </source>
</evidence>
<evidence type="ECO:0000256" key="6">
    <source>
        <dbReference type="ARBA" id="ARBA00023237"/>
    </source>
</evidence>
<keyword evidence="4 7" id="KW-0812">Transmembrane</keyword>
<dbReference type="InterPro" id="IPR008969">
    <property type="entry name" value="CarboxyPept-like_regulatory"/>
</dbReference>
<accession>A0A412TPL7</accession>
<dbReference type="InterPro" id="IPR012910">
    <property type="entry name" value="Plug_dom"/>
</dbReference>
<keyword evidence="8" id="KW-0732">Signal</keyword>
<comment type="similarity">
    <text evidence="7">Belongs to the TonB-dependent receptor family.</text>
</comment>
<comment type="caution">
    <text evidence="10">The sequence shown here is derived from an EMBL/GenBank/DDBJ whole genome shotgun (WGS) entry which is preliminary data.</text>
</comment>
<gene>
    <name evidence="10" type="ORF">DWW57_11480</name>
</gene>
<evidence type="ECO:0000256" key="8">
    <source>
        <dbReference type="SAM" id="SignalP"/>
    </source>
</evidence>
<comment type="subcellular location">
    <subcellularLocation>
        <location evidence="1 7">Cell outer membrane</location>
        <topology evidence="1 7">Multi-pass membrane protein</topology>
    </subcellularLocation>
</comment>
<dbReference type="Pfam" id="PF13715">
    <property type="entry name" value="CarbopepD_reg_2"/>
    <property type="match status" value="1"/>
</dbReference>
<dbReference type="NCBIfam" id="TIGR04056">
    <property type="entry name" value="OMP_RagA_SusC"/>
    <property type="match status" value="1"/>
</dbReference>
<name>A0A412TPL7_9BACT</name>
<dbReference type="SUPFAM" id="SSF49464">
    <property type="entry name" value="Carboxypeptidase regulatory domain-like"/>
    <property type="match status" value="1"/>
</dbReference>
<keyword evidence="3 7" id="KW-1134">Transmembrane beta strand</keyword>
<feature type="domain" description="TonB-dependent receptor plug" evidence="9">
    <location>
        <begin position="211"/>
        <end position="334"/>
    </location>
</feature>
<dbReference type="InterPro" id="IPR023996">
    <property type="entry name" value="TonB-dep_OMP_SusC/RagA"/>
</dbReference>
<evidence type="ECO:0000256" key="2">
    <source>
        <dbReference type="ARBA" id="ARBA00022448"/>
    </source>
</evidence>
<dbReference type="Proteomes" id="UP000284243">
    <property type="component" value="Unassembled WGS sequence"/>
</dbReference>
<evidence type="ECO:0000256" key="3">
    <source>
        <dbReference type="ARBA" id="ARBA00022452"/>
    </source>
</evidence>
<dbReference type="InterPro" id="IPR039426">
    <property type="entry name" value="TonB-dep_rcpt-like"/>
</dbReference>
<dbReference type="Gene3D" id="2.40.170.20">
    <property type="entry name" value="TonB-dependent receptor, beta-barrel domain"/>
    <property type="match status" value="1"/>
</dbReference>
<feature type="signal peptide" evidence="8">
    <location>
        <begin position="1"/>
        <end position="24"/>
    </location>
</feature>
<dbReference type="GO" id="GO:0009279">
    <property type="term" value="C:cell outer membrane"/>
    <property type="evidence" value="ECO:0007669"/>
    <property type="project" value="UniProtKB-SubCell"/>
</dbReference>
<evidence type="ECO:0000313" key="11">
    <source>
        <dbReference type="Proteomes" id="UP000284243"/>
    </source>
</evidence>
<dbReference type="InterPro" id="IPR037066">
    <property type="entry name" value="Plug_dom_sf"/>
</dbReference>
<dbReference type="EMBL" id="QRYC01000015">
    <property type="protein sequence ID" value="RGU55708.1"/>
    <property type="molecule type" value="Genomic_DNA"/>
</dbReference>
<proteinExistence type="inferred from homology"/>
<evidence type="ECO:0000256" key="5">
    <source>
        <dbReference type="ARBA" id="ARBA00023136"/>
    </source>
</evidence>
<keyword evidence="6 7" id="KW-0998">Cell outer membrane</keyword>
<dbReference type="InterPro" id="IPR036942">
    <property type="entry name" value="Beta-barrel_TonB_sf"/>
</dbReference>
<evidence type="ECO:0000256" key="4">
    <source>
        <dbReference type="ARBA" id="ARBA00022692"/>
    </source>
</evidence>
<dbReference type="Gene3D" id="2.170.130.10">
    <property type="entry name" value="TonB-dependent receptor, plug domain"/>
    <property type="match status" value="1"/>
</dbReference>
<sequence length="1209" mass="136368">MKRYLFRIITLVCVKMMIPSFLFAGTVFNANAQKITLVYEQVELHKILEEVKRLTSYDFIYKPEDIDGGKKVSLDIREENLEPALKKIFDPMGISMRIESQVIMLQKGQQEEISKRVLKGKVLDEDKNPLPGVNVFITGTTIGALTDMNGEFQIGVPGNVTSITFSFIGMKSVEYSLKEVDWSKPVKIIMKNEVATLDEVVVTGMERVERQKMTGSVATVTAKDLRHQGITSIDQILEGMVAGLNSTSVSGAPGTRAQITIRGENNLSGRTEPLWIVDGLPLLSGVPQDNTGDYVGTVMQDGVGNIMPEDIESITILKDASATAIYGARAANGVIVIETKKGFRSKLQFNYSGTYNVAIAPRMKMDFMNSREKLEYEANVLDYVGLNYADNLGRGGRLRRQLYEGKLTPGDYQSSVADLGSRSTNWFKEIFRTAHSQMHNLSLRGGTEEMTYYTSFNFQNKNGILLPNRYSSAGVLVRLDYRPVKNLIIGVDVNASTRKNEDHASAVDPFNYAMFANPYERPYDENGNYAADLTYLPNNISHASSSGYKYDRFNILRELNETRNTQKGLDFSLTFNLKYNILDGLAIESIVRKGLSYNTSMKEIHPGTYTSYLYERFAPVVFPNSENYPDVYDNGELSESSGHNNNWSVRNQIDYSFDVKGGHSFTFLVANEVSSKKFNNFGYSSPIYDQVYRITGLPVFTEDVSYEDLRGILNGLFNTSDGQDRTVSFLGTARYSYKDRYVLNFNYRADGADVIGEDNRFTPLWSIGGRYNLHKEKFFENNILTEFSLRGSYGYTGNIDRTAYPFSTIEFSSGIYEGNHYVSNFSFPNPSVKWEKKMDRNVGVDLSFFKGRINFTADYYNNRTDDVLEYLTVPLSTGRRNVKSNGGVVTNKGLELFLNIRWIQTSDITFSTSANVARNKNIIKRSLYTYNSYEEAISRSNNRGGVVNVTGKETGSVYGWKSAGVDPNSGNPMFQLTEDGKRAFAKFLDGWEDLYAKGQFINGGVVTSFDQIPDALPFIKDLNRMQTDYFNPSMQYLGRTNPLFVGGFNTFFKYKNLEFTTQWTFKTGHIIESFSDLKNAPGKKSYKSGVTNDIIVSGTNRERKYLEFWQGAGDRTNISRFVTTEDYWSGMVTSDDYEKGDYLRLSNLSLSYRLPSSLVKQMRLTNMTLSFNARNLLTFTKYKGLDVGSGGAFTYPVSREFNLKLSVGF</sequence>
<dbReference type="InterPro" id="IPR023997">
    <property type="entry name" value="TonB-dep_OMP_SusC/RagA_CS"/>
</dbReference>
<evidence type="ECO:0000256" key="1">
    <source>
        <dbReference type="ARBA" id="ARBA00004571"/>
    </source>
</evidence>